<protein>
    <submittedName>
        <fullName evidence="1">Zinc finger CCCH domain-containing protein 38</fullName>
    </submittedName>
</protein>
<accession>A0A1D6J139</accession>
<dbReference type="EMBL" id="CM000786">
    <property type="protein sequence ID" value="AQK41762.1"/>
    <property type="molecule type" value="Genomic_DNA"/>
</dbReference>
<organism evidence="1">
    <name type="scientific">Zea mays</name>
    <name type="common">Maize</name>
    <dbReference type="NCBI Taxonomy" id="4577"/>
    <lineage>
        <taxon>Eukaryota</taxon>
        <taxon>Viridiplantae</taxon>
        <taxon>Streptophyta</taxon>
        <taxon>Embryophyta</taxon>
        <taxon>Tracheophyta</taxon>
        <taxon>Spermatophyta</taxon>
        <taxon>Magnoliopsida</taxon>
        <taxon>Liliopsida</taxon>
        <taxon>Poales</taxon>
        <taxon>Poaceae</taxon>
        <taxon>PACMAD clade</taxon>
        <taxon>Panicoideae</taxon>
        <taxon>Andropogonodae</taxon>
        <taxon>Andropogoneae</taxon>
        <taxon>Tripsacinae</taxon>
        <taxon>Zea</taxon>
    </lineage>
</organism>
<proteinExistence type="predicted"/>
<evidence type="ECO:0000313" key="1">
    <source>
        <dbReference type="EMBL" id="AQK41762.1"/>
    </source>
</evidence>
<dbReference type="AlphaFoldDB" id="A0A1D6J139"/>
<gene>
    <name evidence="1" type="ORF">ZEAMMB73_Zm00001d024703</name>
</gene>
<sequence>MHCSSLFTCKIRLYAVCTI</sequence>
<reference evidence="1" key="1">
    <citation type="submission" date="2015-12" db="EMBL/GenBank/DDBJ databases">
        <title>Update maize B73 reference genome by single molecule sequencing technologies.</title>
        <authorList>
            <consortium name="Maize Genome Sequencing Project"/>
            <person name="Ware D."/>
        </authorList>
    </citation>
    <scope>NUCLEOTIDE SEQUENCE</scope>
    <source>
        <tissue evidence="1">Seedling</tissue>
    </source>
</reference>
<name>A0A1D6J139_MAIZE</name>